<evidence type="ECO:0000313" key="2">
    <source>
        <dbReference type="Proteomes" id="UP000189464"/>
    </source>
</evidence>
<protein>
    <recommendedName>
        <fullName evidence="3">General stress protein 17M-like domain-containing protein</fullName>
    </recommendedName>
</protein>
<dbReference type="KEGG" id="dfg:B0537_03350"/>
<keyword evidence="2" id="KW-1185">Reference proteome</keyword>
<dbReference type="InterPro" id="IPR052948">
    <property type="entry name" value="Low_temp-induced_all0457"/>
</dbReference>
<dbReference type="PANTHER" id="PTHR36109:SF2">
    <property type="entry name" value="MEMBRANE PROTEIN"/>
    <property type="match status" value="1"/>
</dbReference>
<dbReference type="AlphaFoldDB" id="A0A1S6ITX7"/>
<dbReference type="OrthoDB" id="514402at2"/>
<dbReference type="EMBL" id="CP019698">
    <property type="protein sequence ID" value="AQS58215.1"/>
    <property type="molecule type" value="Genomic_DNA"/>
</dbReference>
<evidence type="ECO:0008006" key="3">
    <source>
        <dbReference type="Google" id="ProtNLM"/>
    </source>
</evidence>
<dbReference type="RefSeq" id="WP_077713182.1">
    <property type="nucleotide sequence ID" value="NZ_CP019698.1"/>
</dbReference>
<reference evidence="1 2" key="1">
    <citation type="journal article" date="2016" name="Int. J. Syst. Evol. Microbiol.">
        <title>Desulfotomaculum ferrireducens sp. nov., a moderately thermophilic sulfate-reducing and dissimilatory Fe(III)-reducing bacterium isolated from compost.</title>
        <authorList>
            <person name="Yang G."/>
            <person name="Guo J."/>
            <person name="Zhuang L."/>
            <person name="Yuan Y."/>
            <person name="Zhou S."/>
        </authorList>
    </citation>
    <scope>NUCLEOTIDE SEQUENCE [LARGE SCALE GENOMIC DNA]</scope>
    <source>
        <strain evidence="1 2">GSS09</strain>
    </source>
</reference>
<gene>
    <name evidence="1" type="ORF">B0537_03350</name>
</gene>
<dbReference type="Proteomes" id="UP000189464">
    <property type="component" value="Chromosome"/>
</dbReference>
<name>A0A1S6ITX7_9FIRM</name>
<organism evidence="1 2">
    <name type="scientific">Desulforamulus ferrireducens</name>
    <dbReference type="NCBI Taxonomy" id="1833852"/>
    <lineage>
        <taxon>Bacteria</taxon>
        <taxon>Bacillati</taxon>
        <taxon>Bacillota</taxon>
        <taxon>Clostridia</taxon>
        <taxon>Eubacteriales</taxon>
        <taxon>Peptococcaceae</taxon>
        <taxon>Desulforamulus</taxon>
    </lineage>
</organism>
<proteinExistence type="predicted"/>
<evidence type="ECO:0000313" key="1">
    <source>
        <dbReference type="EMBL" id="AQS58215.1"/>
    </source>
</evidence>
<accession>A0A1S6ITX7</accession>
<sequence>MKTITGFFSSQERAERAITELRNQGFDKDISLVAKDQNQKASSRTSNFTGGDSVADGATSGAAIGGMAGLAVGVGALAIPGLGPLVAAGPIAALLSGAATGGIAGGLVDYGIPAEKGREFEDRIKQGKMLVSVKADDSKADQASQILRQAGGENVEIH</sequence>
<dbReference type="STRING" id="1833852.B0537_03350"/>
<dbReference type="PANTHER" id="PTHR36109">
    <property type="entry name" value="MEMBRANE PROTEIN-RELATED"/>
    <property type="match status" value="1"/>
</dbReference>